<evidence type="ECO:0000313" key="7">
    <source>
        <dbReference type="EMBL" id="MDA3614268.1"/>
    </source>
</evidence>
<evidence type="ECO:0000256" key="1">
    <source>
        <dbReference type="ARBA" id="ARBA00010871"/>
    </source>
</evidence>
<dbReference type="PROSITE" id="PS50975">
    <property type="entry name" value="ATP_GRASP"/>
    <property type="match status" value="1"/>
</dbReference>
<dbReference type="PANTHER" id="PTHR23132:SF23">
    <property type="entry name" value="D-ALANINE--D-ALANINE LIGASE B"/>
    <property type="match status" value="1"/>
</dbReference>
<dbReference type="Pfam" id="PF07478">
    <property type="entry name" value="Dala_Dala_lig_C"/>
    <property type="match status" value="1"/>
</dbReference>
<keyword evidence="5" id="KW-0547">Nucleotide-binding</keyword>
<keyword evidence="8" id="KW-1185">Reference proteome</keyword>
<evidence type="ECO:0000256" key="4">
    <source>
        <dbReference type="HAMAP-Rule" id="MF_00047"/>
    </source>
</evidence>
<dbReference type="InterPro" id="IPR011095">
    <property type="entry name" value="Dala_Dala_lig_C"/>
</dbReference>
<keyword evidence="2 4" id="KW-0436">Ligase</keyword>
<dbReference type="InterPro" id="IPR011761">
    <property type="entry name" value="ATP-grasp"/>
</dbReference>
<dbReference type="HAMAP" id="MF_00047">
    <property type="entry name" value="Dala_Dala_lig"/>
    <property type="match status" value="1"/>
</dbReference>
<keyword evidence="4" id="KW-0133">Cell shape</keyword>
<dbReference type="InterPro" id="IPR011127">
    <property type="entry name" value="Dala_Dala_lig_N"/>
</dbReference>
<evidence type="ECO:0000313" key="8">
    <source>
        <dbReference type="Proteomes" id="UP001210231"/>
    </source>
</evidence>
<keyword evidence="4" id="KW-0963">Cytoplasm</keyword>
<dbReference type="InterPro" id="IPR005905">
    <property type="entry name" value="D_ala_D_ala"/>
</dbReference>
<gene>
    <name evidence="4" type="primary">ddl</name>
    <name evidence="7" type="ORF">O3P16_05575</name>
</gene>
<sequence>MGKINVAFITGGYSGEAVVSYKSAETIVKNIDTELFNYYFIDIRKDGWWYRDSAGMEVAVNKNDFTITDGSNTITFDVAFVGIHGSPAEDGKLLGYFDMLGIKYTCCNAATSALTFNKRYTVAVADMAGVKVARSLHFYNDDIIDSADILNQLQLPLFIKPANGGSSIGMSKIIDGKDLDGAIAKAFKEDAQVLVEEFIEGREFTIGVAKLNGEIITLPITEIISKNFFFDYEAKYEGKSDEITPAQVGEDVAVKVRNAAKKLYKVFNCSGVIRIDFIYNEVVEEPYMLEINTIPGQSAASLIPQQVRHAGMELKDFYTSLIKEALN</sequence>
<organism evidence="7 8">
    <name type="scientific">Polluticaenibacter yanchengensis</name>
    <dbReference type="NCBI Taxonomy" id="3014562"/>
    <lineage>
        <taxon>Bacteria</taxon>
        <taxon>Pseudomonadati</taxon>
        <taxon>Bacteroidota</taxon>
        <taxon>Chitinophagia</taxon>
        <taxon>Chitinophagales</taxon>
        <taxon>Chitinophagaceae</taxon>
        <taxon>Polluticaenibacter</taxon>
    </lineage>
</organism>
<dbReference type="GO" id="GO:0008716">
    <property type="term" value="F:D-alanine-D-alanine ligase activity"/>
    <property type="evidence" value="ECO:0007669"/>
    <property type="project" value="UniProtKB-EC"/>
</dbReference>
<reference evidence="7 8" key="1">
    <citation type="submission" date="2022-12" db="EMBL/GenBank/DDBJ databases">
        <title>Chitinophagaceae gen. sp. nov., a new member of the family Chitinophagaceae, isolated from soil in a chemical factory.</title>
        <authorList>
            <person name="Ke Z."/>
        </authorList>
    </citation>
    <scope>NUCLEOTIDE SEQUENCE [LARGE SCALE GENOMIC DNA]</scope>
    <source>
        <strain evidence="7 8">LY-5</strain>
    </source>
</reference>
<protein>
    <recommendedName>
        <fullName evidence="4">D-alanine--D-alanine ligase</fullName>
        <ecNumber evidence="4">6.3.2.4</ecNumber>
    </recommendedName>
    <alternativeName>
        <fullName evidence="4">D-Ala-D-Ala ligase</fullName>
    </alternativeName>
    <alternativeName>
        <fullName evidence="4">D-alanylalanine synthetase</fullName>
    </alternativeName>
</protein>
<comment type="catalytic activity">
    <reaction evidence="4">
        <text>2 D-alanine + ATP = D-alanyl-D-alanine + ADP + phosphate + H(+)</text>
        <dbReference type="Rhea" id="RHEA:11224"/>
        <dbReference type="ChEBI" id="CHEBI:15378"/>
        <dbReference type="ChEBI" id="CHEBI:30616"/>
        <dbReference type="ChEBI" id="CHEBI:43474"/>
        <dbReference type="ChEBI" id="CHEBI:57416"/>
        <dbReference type="ChEBI" id="CHEBI:57822"/>
        <dbReference type="ChEBI" id="CHEBI:456216"/>
        <dbReference type="EC" id="6.3.2.4"/>
    </reaction>
</comment>
<proteinExistence type="inferred from homology"/>
<dbReference type="PIRSF" id="PIRSF039102">
    <property type="entry name" value="Ddl/VanB"/>
    <property type="match status" value="1"/>
</dbReference>
<keyword evidence="5" id="KW-0067">ATP-binding</keyword>
<keyword evidence="3 4" id="KW-0961">Cell wall biogenesis/degradation</keyword>
<dbReference type="Pfam" id="PF01820">
    <property type="entry name" value="Dala_Dala_lig_N"/>
    <property type="match status" value="1"/>
</dbReference>
<dbReference type="Proteomes" id="UP001210231">
    <property type="component" value="Unassembled WGS sequence"/>
</dbReference>
<dbReference type="Gene3D" id="3.40.50.20">
    <property type="match status" value="1"/>
</dbReference>
<comment type="caution">
    <text evidence="7">The sequence shown here is derived from an EMBL/GenBank/DDBJ whole genome shotgun (WGS) entry which is preliminary data.</text>
</comment>
<dbReference type="EMBL" id="JAQGEF010000005">
    <property type="protein sequence ID" value="MDA3614268.1"/>
    <property type="molecule type" value="Genomic_DNA"/>
</dbReference>
<keyword evidence="4" id="KW-0573">Peptidoglycan synthesis</keyword>
<comment type="similarity">
    <text evidence="1 4">Belongs to the D-alanine--D-alanine ligase family.</text>
</comment>
<dbReference type="NCBIfam" id="TIGR01205">
    <property type="entry name" value="D_ala_D_alaTIGR"/>
    <property type="match status" value="1"/>
</dbReference>
<feature type="domain" description="ATP-grasp" evidence="6">
    <location>
        <begin position="122"/>
        <end position="323"/>
    </location>
</feature>
<dbReference type="Gene3D" id="3.30.1490.20">
    <property type="entry name" value="ATP-grasp fold, A domain"/>
    <property type="match status" value="1"/>
</dbReference>
<accession>A0ABT4UHG2</accession>
<evidence type="ECO:0000256" key="3">
    <source>
        <dbReference type="ARBA" id="ARBA00023316"/>
    </source>
</evidence>
<evidence type="ECO:0000256" key="5">
    <source>
        <dbReference type="PROSITE-ProRule" id="PRU00409"/>
    </source>
</evidence>
<comment type="pathway">
    <text evidence="4">Cell wall biogenesis; peptidoglycan biosynthesis.</text>
</comment>
<dbReference type="RefSeq" id="WP_407030596.1">
    <property type="nucleotide sequence ID" value="NZ_JAQGEF010000005.1"/>
</dbReference>
<dbReference type="SUPFAM" id="SSF52440">
    <property type="entry name" value="PreATP-grasp domain"/>
    <property type="match status" value="1"/>
</dbReference>
<dbReference type="NCBIfam" id="NF002527">
    <property type="entry name" value="PRK01966.1-3"/>
    <property type="match status" value="1"/>
</dbReference>
<evidence type="ECO:0000259" key="6">
    <source>
        <dbReference type="PROSITE" id="PS50975"/>
    </source>
</evidence>
<dbReference type="PANTHER" id="PTHR23132">
    <property type="entry name" value="D-ALANINE--D-ALANINE LIGASE"/>
    <property type="match status" value="1"/>
</dbReference>
<name>A0ABT4UHG2_9BACT</name>
<comment type="subcellular location">
    <subcellularLocation>
        <location evidence="4">Cytoplasm</location>
    </subcellularLocation>
</comment>
<comment type="function">
    <text evidence="4">Cell wall formation.</text>
</comment>
<dbReference type="InterPro" id="IPR016185">
    <property type="entry name" value="PreATP-grasp_dom_sf"/>
</dbReference>
<dbReference type="EC" id="6.3.2.4" evidence="4"/>
<evidence type="ECO:0000256" key="2">
    <source>
        <dbReference type="ARBA" id="ARBA00022598"/>
    </source>
</evidence>
<dbReference type="SUPFAM" id="SSF56059">
    <property type="entry name" value="Glutathione synthetase ATP-binding domain-like"/>
    <property type="match status" value="1"/>
</dbReference>
<dbReference type="InterPro" id="IPR013815">
    <property type="entry name" value="ATP_grasp_subdomain_1"/>
</dbReference>
<dbReference type="Gene3D" id="3.30.470.20">
    <property type="entry name" value="ATP-grasp fold, B domain"/>
    <property type="match status" value="1"/>
</dbReference>